<dbReference type="EMBL" id="CP034183">
    <property type="protein sequence ID" value="AZI43189.1"/>
    <property type="molecule type" value="Genomic_DNA"/>
</dbReference>
<evidence type="ECO:0000256" key="1">
    <source>
        <dbReference type="ARBA" id="ARBA00000553"/>
    </source>
</evidence>
<keyword evidence="12" id="KW-1185">Reference proteome</keyword>
<dbReference type="KEGG" id="dph:EHF33_10935"/>
<keyword evidence="5" id="KW-0378">Hydrolase</keyword>
<dbReference type="InterPro" id="IPR011324">
    <property type="entry name" value="Cytotoxic_necrot_fac-like_cat"/>
</dbReference>
<evidence type="ECO:0000313" key="12">
    <source>
        <dbReference type="Proteomes" id="UP000276417"/>
    </source>
</evidence>
<evidence type="ECO:0000256" key="7">
    <source>
        <dbReference type="ARBA" id="ARBA00047989"/>
    </source>
</evidence>
<comment type="catalytic activity">
    <reaction evidence="9">
        <text>S-methyl-5'-thioadenosine + phosphate = 5-(methylsulfanyl)-alpha-D-ribose 1-phosphate + adenine</text>
        <dbReference type="Rhea" id="RHEA:11852"/>
        <dbReference type="ChEBI" id="CHEBI:16708"/>
        <dbReference type="ChEBI" id="CHEBI:17509"/>
        <dbReference type="ChEBI" id="CHEBI:43474"/>
        <dbReference type="ChEBI" id="CHEBI:58533"/>
        <dbReference type="EC" id="2.4.2.28"/>
    </reaction>
    <physiologicalReaction direction="left-to-right" evidence="9">
        <dbReference type="Rhea" id="RHEA:11853"/>
    </physiologicalReaction>
</comment>
<evidence type="ECO:0000256" key="3">
    <source>
        <dbReference type="ARBA" id="ARBA00022679"/>
    </source>
</evidence>
<evidence type="ECO:0000256" key="9">
    <source>
        <dbReference type="ARBA" id="ARBA00049893"/>
    </source>
</evidence>
<dbReference type="CDD" id="cd16833">
    <property type="entry name" value="YfiH"/>
    <property type="match status" value="1"/>
</dbReference>
<evidence type="ECO:0000256" key="6">
    <source>
        <dbReference type="ARBA" id="ARBA00022833"/>
    </source>
</evidence>
<sequence>MHLYTEFLMLHAPHLSAPHAFTTRLGGVSSGVYGAPAGGGLNLDDRLLSGLQDDPAAVAENRRRALEPLGFALGALALLDQVHGTEVVEASPNKIQMADAHVSAEAGVVLGILTADCYPILLEDPQAGVVGAAHAGWKGSLGRIAERTVQAMQRLGARPERIRAAVGPGISAQQYAVGPEVAGKFAAAGFGAHLDGSQLDLAGVNAQVLREAGLSSQQIWLSGRCTSEPAFYSHRRDAGRTGRMLALIGVRA</sequence>
<dbReference type="RefSeq" id="WP_124871250.1">
    <property type="nucleotide sequence ID" value="NZ_CP034183.1"/>
</dbReference>
<dbReference type="Pfam" id="PF02578">
    <property type="entry name" value="Cu-oxidase_4"/>
    <property type="match status" value="1"/>
</dbReference>
<evidence type="ECO:0000256" key="8">
    <source>
        <dbReference type="ARBA" id="ARBA00048968"/>
    </source>
</evidence>
<gene>
    <name evidence="11" type="primary">pgeF</name>
    <name evidence="11" type="ORF">EHF33_10935</name>
</gene>
<evidence type="ECO:0000256" key="2">
    <source>
        <dbReference type="ARBA" id="ARBA00007353"/>
    </source>
</evidence>
<evidence type="ECO:0000256" key="5">
    <source>
        <dbReference type="ARBA" id="ARBA00022801"/>
    </source>
</evidence>
<dbReference type="NCBIfam" id="TIGR00726">
    <property type="entry name" value="peptidoglycan editing factor PgeF"/>
    <property type="match status" value="1"/>
</dbReference>
<dbReference type="OrthoDB" id="4279at2"/>
<comment type="catalytic activity">
    <reaction evidence="8">
        <text>adenosine + phosphate = alpha-D-ribose 1-phosphate + adenine</text>
        <dbReference type="Rhea" id="RHEA:27642"/>
        <dbReference type="ChEBI" id="CHEBI:16335"/>
        <dbReference type="ChEBI" id="CHEBI:16708"/>
        <dbReference type="ChEBI" id="CHEBI:43474"/>
        <dbReference type="ChEBI" id="CHEBI:57720"/>
        <dbReference type="EC" id="2.4.2.1"/>
    </reaction>
    <physiologicalReaction direction="left-to-right" evidence="8">
        <dbReference type="Rhea" id="RHEA:27643"/>
    </physiologicalReaction>
</comment>
<keyword evidence="6" id="KW-0862">Zinc</keyword>
<evidence type="ECO:0000256" key="10">
    <source>
        <dbReference type="RuleBase" id="RU361274"/>
    </source>
</evidence>
<organism evidence="11 12">
    <name type="scientific">Deinococcus psychrotolerans</name>
    <dbReference type="NCBI Taxonomy" id="2489213"/>
    <lineage>
        <taxon>Bacteria</taxon>
        <taxon>Thermotogati</taxon>
        <taxon>Deinococcota</taxon>
        <taxon>Deinococci</taxon>
        <taxon>Deinococcales</taxon>
        <taxon>Deinococcaceae</taxon>
        <taxon>Deinococcus</taxon>
    </lineage>
</organism>
<dbReference type="GO" id="GO:0017061">
    <property type="term" value="F:S-methyl-5-thioadenosine phosphorylase activity"/>
    <property type="evidence" value="ECO:0007669"/>
    <property type="project" value="UniProtKB-EC"/>
</dbReference>
<keyword evidence="3" id="KW-0808">Transferase</keyword>
<reference evidence="11 12" key="1">
    <citation type="submission" date="2018-11" db="EMBL/GenBank/DDBJ databases">
        <title>Deinococcus shelandsis sp. nov., isolated from South Shetland Islands soil of Antarctica.</title>
        <authorList>
            <person name="Tian J."/>
        </authorList>
    </citation>
    <scope>NUCLEOTIDE SEQUENCE [LARGE SCALE GENOMIC DNA]</scope>
    <source>
        <strain evidence="11 12">S14-83T</strain>
    </source>
</reference>
<comment type="catalytic activity">
    <reaction evidence="7">
        <text>adenosine + H2O + H(+) = inosine + NH4(+)</text>
        <dbReference type="Rhea" id="RHEA:24408"/>
        <dbReference type="ChEBI" id="CHEBI:15377"/>
        <dbReference type="ChEBI" id="CHEBI:15378"/>
        <dbReference type="ChEBI" id="CHEBI:16335"/>
        <dbReference type="ChEBI" id="CHEBI:17596"/>
        <dbReference type="ChEBI" id="CHEBI:28938"/>
        <dbReference type="EC" id="3.5.4.4"/>
    </reaction>
    <physiologicalReaction direction="left-to-right" evidence="7">
        <dbReference type="Rhea" id="RHEA:24409"/>
    </physiologicalReaction>
</comment>
<dbReference type="Proteomes" id="UP000276417">
    <property type="component" value="Chromosome 1"/>
</dbReference>
<evidence type="ECO:0000256" key="4">
    <source>
        <dbReference type="ARBA" id="ARBA00022723"/>
    </source>
</evidence>
<dbReference type="GO" id="GO:0016787">
    <property type="term" value="F:hydrolase activity"/>
    <property type="evidence" value="ECO:0007669"/>
    <property type="project" value="UniProtKB-KW"/>
</dbReference>
<proteinExistence type="inferred from homology"/>
<name>A0A3G8YCR7_9DEIO</name>
<evidence type="ECO:0000313" key="11">
    <source>
        <dbReference type="EMBL" id="AZI43189.1"/>
    </source>
</evidence>
<comment type="similarity">
    <text evidence="2 10">Belongs to the purine nucleoside phosphorylase YfiH/LACC1 family.</text>
</comment>
<dbReference type="Gene3D" id="3.60.140.10">
    <property type="entry name" value="CNF1/YfiH-like putative cysteine hydrolases"/>
    <property type="match status" value="1"/>
</dbReference>
<keyword evidence="4" id="KW-0479">Metal-binding</keyword>
<comment type="catalytic activity">
    <reaction evidence="1">
        <text>inosine + phosphate = alpha-D-ribose 1-phosphate + hypoxanthine</text>
        <dbReference type="Rhea" id="RHEA:27646"/>
        <dbReference type="ChEBI" id="CHEBI:17368"/>
        <dbReference type="ChEBI" id="CHEBI:17596"/>
        <dbReference type="ChEBI" id="CHEBI:43474"/>
        <dbReference type="ChEBI" id="CHEBI:57720"/>
        <dbReference type="EC" id="2.4.2.1"/>
    </reaction>
    <physiologicalReaction direction="left-to-right" evidence="1">
        <dbReference type="Rhea" id="RHEA:27647"/>
    </physiologicalReaction>
</comment>
<accession>A0A3G8YCR7</accession>
<dbReference type="AlphaFoldDB" id="A0A3G8YCR7"/>
<protein>
    <recommendedName>
        <fullName evidence="10">Purine nucleoside phosphorylase</fullName>
    </recommendedName>
</protein>
<dbReference type="SUPFAM" id="SSF64438">
    <property type="entry name" value="CNF1/YfiH-like putative cysteine hydrolases"/>
    <property type="match status" value="1"/>
</dbReference>
<dbReference type="GO" id="GO:0005507">
    <property type="term" value="F:copper ion binding"/>
    <property type="evidence" value="ECO:0007669"/>
    <property type="project" value="TreeGrafter"/>
</dbReference>
<dbReference type="InterPro" id="IPR003730">
    <property type="entry name" value="Cu_polyphenol_OxRdtase"/>
</dbReference>
<dbReference type="PANTHER" id="PTHR30616:SF2">
    <property type="entry name" value="PURINE NUCLEOSIDE PHOSPHORYLASE LACC1"/>
    <property type="match status" value="1"/>
</dbReference>
<dbReference type="PANTHER" id="PTHR30616">
    <property type="entry name" value="UNCHARACTERIZED PROTEIN YFIH"/>
    <property type="match status" value="1"/>
</dbReference>
<dbReference type="InterPro" id="IPR038371">
    <property type="entry name" value="Cu_polyphenol_OxRdtase_sf"/>
</dbReference>